<evidence type="ECO:0000256" key="2">
    <source>
        <dbReference type="ARBA" id="ARBA00022963"/>
    </source>
</evidence>
<gene>
    <name evidence="6" type="ORF">AGR7C_pAt0017</name>
</gene>
<dbReference type="PANTHER" id="PTHR14226:SF74">
    <property type="entry name" value="BLR4684 PROTEIN"/>
    <property type="match status" value="1"/>
</dbReference>
<keyword evidence="3 4" id="KW-0443">Lipid metabolism</keyword>
<evidence type="ECO:0000259" key="5">
    <source>
        <dbReference type="PROSITE" id="PS51635"/>
    </source>
</evidence>
<evidence type="ECO:0000313" key="7">
    <source>
        <dbReference type="Proteomes" id="UP000191987"/>
    </source>
</evidence>
<dbReference type="EMBL" id="FBWG01000049">
    <property type="protein sequence ID" value="CUX61167.1"/>
    <property type="molecule type" value="Genomic_DNA"/>
</dbReference>
<dbReference type="InterPro" id="IPR050301">
    <property type="entry name" value="NTE"/>
</dbReference>
<feature type="short sequence motif" description="DGA/G" evidence="4">
    <location>
        <begin position="260"/>
        <end position="262"/>
    </location>
</feature>
<dbReference type="Gene3D" id="3.40.1090.10">
    <property type="entry name" value="Cytosolic phospholipase A2 catalytic domain"/>
    <property type="match status" value="2"/>
</dbReference>
<evidence type="ECO:0000256" key="3">
    <source>
        <dbReference type="ARBA" id="ARBA00023098"/>
    </source>
</evidence>
<dbReference type="InterPro" id="IPR002641">
    <property type="entry name" value="PNPLA_dom"/>
</dbReference>
<sequence length="402" mass="43840">MHRGPLFVGAWSSLMGLCVLALVFLGGCAAPARPTYSSSEASRAQIPGFENIRAHADDPRPPKSVYDPWRPIIGKDKPAMLAISGGGAGGAFTVGVLSAWSELGTRPRFQVVTGVSTGALIAPFAFLGTQYDKRLRSLYLSDQPRRLVDLNWRGLGVFSSSLLQGNALREMVEDNITPEILDQIAREHRAGRRLLVMTTNLDTQRAVVWNIGAIASSERVDALPLVRQLLIASASVPGIFPPVSINTVVDGRLIEELHSDGGSSAQFFTLPEHLIVAPSRTGEGKLHIYVIINNALIPEFSMTASKALPIMARAYAILLKSQTKQGLIALYNFTQRSGIDLDIASIDEQVPYSMADPLNSVYMRTVYRIGYRKAFGDHLWTQYPQFTIPNEFSGATKVSSSR</sequence>
<dbReference type="PROSITE" id="PS51257">
    <property type="entry name" value="PROKAR_LIPOPROTEIN"/>
    <property type="match status" value="1"/>
</dbReference>
<dbReference type="AlphaFoldDB" id="A0A1S7S1I7"/>
<evidence type="ECO:0000256" key="1">
    <source>
        <dbReference type="ARBA" id="ARBA00022801"/>
    </source>
</evidence>
<evidence type="ECO:0000313" key="6">
    <source>
        <dbReference type="EMBL" id="CUX61167.1"/>
    </source>
</evidence>
<dbReference type="GO" id="GO:0016042">
    <property type="term" value="P:lipid catabolic process"/>
    <property type="evidence" value="ECO:0007669"/>
    <property type="project" value="UniProtKB-UniRule"/>
</dbReference>
<dbReference type="PANTHER" id="PTHR14226">
    <property type="entry name" value="NEUROPATHY TARGET ESTERASE/SWISS CHEESE D.MELANOGASTER"/>
    <property type="match status" value="1"/>
</dbReference>
<evidence type="ECO:0000256" key="4">
    <source>
        <dbReference type="PROSITE-ProRule" id="PRU01161"/>
    </source>
</evidence>
<feature type="short sequence motif" description="GXGXXG" evidence="4">
    <location>
        <begin position="85"/>
        <end position="90"/>
    </location>
</feature>
<dbReference type="PROSITE" id="PS51635">
    <property type="entry name" value="PNPLA"/>
    <property type="match status" value="1"/>
</dbReference>
<feature type="active site" description="Nucleophile" evidence="4">
    <location>
        <position position="116"/>
    </location>
</feature>
<name>A0A1S7S1I7_9HYPH</name>
<feature type="short sequence motif" description="GXSXG" evidence="4">
    <location>
        <begin position="114"/>
        <end position="118"/>
    </location>
</feature>
<dbReference type="GO" id="GO:0016787">
    <property type="term" value="F:hydrolase activity"/>
    <property type="evidence" value="ECO:0007669"/>
    <property type="project" value="UniProtKB-UniRule"/>
</dbReference>
<keyword evidence="1 4" id="KW-0378">Hydrolase</keyword>
<proteinExistence type="predicted"/>
<feature type="active site" description="Proton acceptor" evidence="4">
    <location>
        <position position="260"/>
    </location>
</feature>
<dbReference type="InterPro" id="IPR016035">
    <property type="entry name" value="Acyl_Trfase/lysoPLipase"/>
</dbReference>
<keyword evidence="2 4" id="KW-0442">Lipid degradation</keyword>
<dbReference type="Pfam" id="PF01734">
    <property type="entry name" value="Patatin"/>
    <property type="match status" value="1"/>
</dbReference>
<accession>A0A1S7S1I7</accession>
<reference evidence="6 7" key="1">
    <citation type="submission" date="2016-01" db="EMBL/GenBank/DDBJ databases">
        <authorList>
            <person name="Oliw E.H."/>
        </authorList>
    </citation>
    <scope>NUCLEOTIDE SEQUENCE [LARGE SCALE GENOMIC DNA]</scope>
    <source>
        <strain evidence="6 7">Zutra 3-1</strain>
    </source>
</reference>
<organism evidence="6 7">
    <name type="scientific">Agrobacterium deltaense Zutra 3/1</name>
    <dbReference type="NCBI Taxonomy" id="1183427"/>
    <lineage>
        <taxon>Bacteria</taxon>
        <taxon>Pseudomonadati</taxon>
        <taxon>Pseudomonadota</taxon>
        <taxon>Alphaproteobacteria</taxon>
        <taxon>Hyphomicrobiales</taxon>
        <taxon>Rhizobiaceae</taxon>
        <taxon>Rhizobium/Agrobacterium group</taxon>
        <taxon>Agrobacterium</taxon>
    </lineage>
</organism>
<dbReference type="Proteomes" id="UP000191987">
    <property type="component" value="Unassembled WGS sequence"/>
</dbReference>
<protein>
    <recommendedName>
        <fullName evidence="5">PNPLA domain-containing protein</fullName>
    </recommendedName>
</protein>
<dbReference type="SUPFAM" id="SSF52151">
    <property type="entry name" value="FabD/lysophospholipase-like"/>
    <property type="match status" value="1"/>
</dbReference>
<feature type="domain" description="PNPLA" evidence="5">
    <location>
        <begin position="81"/>
        <end position="273"/>
    </location>
</feature>